<dbReference type="InterPro" id="IPR036388">
    <property type="entry name" value="WH-like_DNA-bd_sf"/>
</dbReference>
<feature type="region of interest" description="Disordered" evidence="3">
    <location>
        <begin position="132"/>
        <end position="179"/>
    </location>
</feature>
<protein>
    <recommendedName>
        <fullName evidence="4">Fork-head domain-containing protein</fullName>
    </recommendedName>
</protein>
<feature type="compositionally biased region" description="Low complexity" evidence="3">
    <location>
        <begin position="47"/>
        <end position="58"/>
    </location>
</feature>
<evidence type="ECO:0000259" key="4">
    <source>
        <dbReference type="PROSITE" id="PS50039"/>
    </source>
</evidence>
<feature type="compositionally biased region" description="Basic residues" evidence="3">
    <location>
        <begin position="158"/>
        <end position="177"/>
    </location>
</feature>
<dbReference type="Gene3D" id="1.10.10.10">
    <property type="entry name" value="Winged helix-like DNA-binding domain superfamily/Winged helix DNA-binding domain"/>
    <property type="match status" value="1"/>
</dbReference>
<comment type="caution">
    <text evidence="5">The sequence shown here is derived from an EMBL/GenBank/DDBJ whole genome shotgun (WGS) entry which is preliminary data.</text>
</comment>
<feature type="domain" description="Fork-head" evidence="4">
    <location>
        <begin position="222"/>
        <end position="298"/>
    </location>
</feature>
<sequence>MYTQYYTWSPTFSATAQSPQSESSSSSVQEDLLYREMEAYVDYDYGSNRNSTDTSSNTPGTPGSLTHPKRADPEAEFQAALSSTGESVSSSSWNKHHTSMFSISENLAPISLVPIASIPTFCRTPASVPISLPSHKSGGSSVQKRKTLRGAQRSTRTTTRKRTNTRARKVPQRKRHATGVLSPEEVASLPSKEYTESVVQRILGVPPNVNLEGAWPKDSEPWGRYTRIQALILAVCCSPNHRASLEDIETYLMDKYPKLADTPYGKKWRGTFRGYLSHRPEFRRVRRSKAHGDYWTIDVTKLSLRR</sequence>
<feature type="region of interest" description="Disordered" evidence="3">
    <location>
        <begin position="45"/>
        <end position="93"/>
    </location>
</feature>
<reference evidence="5" key="1">
    <citation type="submission" date="2021-02" db="EMBL/GenBank/DDBJ databases">
        <title>Psilocybe cubensis genome.</title>
        <authorList>
            <person name="Mckernan K.J."/>
            <person name="Crawford S."/>
            <person name="Trippe A."/>
            <person name="Kane L.T."/>
            <person name="Mclaughlin S."/>
        </authorList>
    </citation>
    <scope>NUCLEOTIDE SEQUENCE [LARGE SCALE GENOMIC DNA]</scope>
    <source>
        <strain evidence="5">MGC-MH-2018</strain>
    </source>
</reference>
<proteinExistence type="predicted"/>
<dbReference type="EMBL" id="JAFIQS010000024">
    <property type="protein sequence ID" value="KAG5161835.1"/>
    <property type="molecule type" value="Genomic_DNA"/>
</dbReference>
<evidence type="ECO:0000256" key="3">
    <source>
        <dbReference type="SAM" id="MobiDB-lite"/>
    </source>
</evidence>
<evidence type="ECO:0000313" key="5">
    <source>
        <dbReference type="EMBL" id="KAG5161835.1"/>
    </source>
</evidence>
<dbReference type="SUPFAM" id="SSF46785">
    <property type="entry name" value="Winged helix' DNA-binding domain"/>
    <property type="match status" value="1"/>
</dbReference>
<organism evidence="5">
    <name type="scientific">Psilocybe cubensis</name>
    <name type="common">Psychedelic mushroom</name>
    <name type="synonym">Stropharia cubensis</name>
    <dbReference type="NCBI Taxonomy" id="181762"/>
    <lineage>
        <taxon>Eukaryota</taxon>
        <taxon>Fungi</taxon>
        <taxon>Dikarya</taxon>
        <taxon>Basidiomycota</taxon>
        <taxon>Agaricomycotina</taxon>
        <taxon>Agaricomycetes</taxon>
        <taxon>Agaricomycetidae</taxon>
        <taxon>Agaricales</taxon>
        <taxon>Agaricineae</taxon>
        <taxon>Strophariaceae</taxon>
        <taxon>Psilocybe</taxon>
    </lineage>
</organism>
<gene>
    <name evidence="5" type="ORF">JR316_013247</name>
</gene>
<accession>A0A8H7XLI2</accession>
<dbReference type="Pfam" id="PF00250">
    <property type="entry name" value="Forkhead"/>
    <property type="match status" value="1"/>
</dbReference>
<keyword evidence="1 2" id="KW-0238">DNA-binding</keyword>
<name>A0A8H7XLI2_PSICU</name>
<comment type="subcellular location">
    <subcellularLocation>
        <location evidence="2">Nucleus</location>
    </subcellularLocation>
</comment>
<dbReference type="GO" id="GO:0043565">
    <property type="term" value="F:sequence-specific DNA binding"/>
    <property type="evidence" value="ECO:0007669"/>
    <property type="project" value="InterPro"/>
</dbReference>
<dbReference type="PROSITE" id="PS50039">
    <property type="entry name" value="FORK_HEAD_3"/>
    <property type="match status" value="1"/>
</dbReference>
<feature type="DNA-binding region" description="Fork-head" evidence="2">
    <location>
        <begin position="222"/>
        <end position="298"/>
    </location>
</feature>
<evidence type="ECO:0000256" key="1">
    <source>
        <dbReference type="ARBA" id="ARBA00023125"/>
    </source>
</evidence>
<dbReference type="InterPro" id="IPR036390">
    <property type="entry name" value="WH_DNA-bd_sf"/>
</dbReference>
<feature type="compositionally biased region" description="Low complexity" evidence="3">
    <location>
        <begin position="82"/>
        <end position="92"/>
    </location>
</feature>
<dbReference type="InterPro" id="IPR001766">
    <property type="entry name" value="Fork_head_dom"/>
</dbReference>
<dbReference type="GO" id="GO:0003700">
    <property type="term" value="F:DNA-binding transcription factor activity"/>
    <property type="evidence" value="ECO:0007669"/>
    <property type="project" value="InterPro"/>
</dbReference>
<dbReference type="AlphaFoldDB" id="A0A8H7XLI2"/>
<dbReference type="GO" id="GO:0005634">
    <property type="term" value="C:nucleus"/>
    <property type="evidence" value="ECO:0007669"/>
    <property type="project" value="UniProtKB-SubCell"/>
</dbReference>
<keyword evidence="2" id="KW-0539">Nucleus</keyword>
<dbReference type="OrthoDB" id="5954824at2759"/>
<evidence type="ECO:0000256" key="2">
    <source>
        <dbReference type="PROSITE-ProRule" id="PRU00089"/>
    </source>
</evidence>